<dbReference type="InterPro" id="IPR014729">
    <property type="entry name" value="Rossmann-like_a/b/a_fold"/>
</dbReference>
<dbReference type="PANTHER" id="PTHR30336:SF20">
    <property type="entry name" value="DUF218 DOMAIN-CONTAINING PROTEIN"/>
    <property type="match status" value="1"/>
</dbReference>
<protein>
    <submittedName>
        <fullName evidence="2">Uncharacterized SAM-binding protein YcdF, DUF218 family</fullName>
    </submittedName>
</protein>
<proteinExistence type="predicted"/>
<dbReference type="RefSeq" id="WP_208918778.1">
    <property type="nucleotide sequence ID" value="NZ_LT840184.1"/>
</dbReference>
<dbReference type="Gene3D" id="3.40.50.620">
    <property type="entry name" value="HUPs"/>
    <property type="match status" value="1"/>
</dbReference>
<dbReference type="Pfam" id="PF02698">
    <property type="entry name" value="DUF218"/>
    <property type="match status" value="1"/>
</dbReference>
<name>A0A1X7H922_9BACL</name>
<evidence type="ECO:0000313" key="2">
    <source>
        <dbReference type="EMBL" id="SMF81034.1"/>
    </source>
</evidence>
<dbReference type="AlphaFoldDB" id="A0A1X7H922"/>
<organism evidence="2 3">
    <name type="scientific">Paenibacillus uliginis N3/975</name>
    <dbReference type="NCBI Taxonomy" id="1313296"/>
    <lineage>
        <taxon>Bacteria</taxon>
        <taxon>Bacillati</taxon>
        <taxon>Bacillota</taxon>
        <taxon>Bacilli</taxon>
        <taxon>Bacillales</taxon>
        <taxon>Paenibacillaceae</taxon>
        <taxon>Paenibacillus</taxon>
    </lineage>
</organism>
<keyword evidence="3" id="KW-1185">Reference proteome</keyword>
<dbReference type="STRING" id="1313296.SAMN05661091_1920"/>
<evidence type="ECO:0000313" key="3">
    <source>
        <dbReference type="Proteomes" id="UP000192940"/>
    </source>
</evidence>
<sequence>MLVIILFIYVMYTAYSIWSFGQKTNLVQADAAIVLGAGIVNGEPSPVLKGRIDHAIKLYDTGNVKKLIFTGGSGGEGEISEAEAAQAYALRHGVKTEDILIETTSTITEENLHNAKIVAERERITSFMIVSDPLHMKRAMVMADDLNLVAYSSPAVNSAYKSWSTKLPFLLREVFFYIGYQAVSPFR</sequence>
<feature type="domain" description="DUF218" evidence="1">
    <location>
        <begin position="30"/>
        <end position="173"/>
    </location>
</feature>
<accession>A0A1X7H922</accession>
<dbReference type="CDD" id="cd06259">
    <property type="entry name" value="YdcF-like"/>
    <property type="match status" value="1"/>
</dbReference>
<reference evidence="2 3" key="1">
    <citation type="submission" date="2017-04" db="EMBL/GenBank/DDBJ databases">
        <authorList>
            <person name="Afonso C.L."/>
            <person name="Miller P.J."/>
            <person name="Scott M.A."/>
            <person name="Spackman E."/>
            <person name="Goraichik I."/>
            <person name="Dimitrov K.M."/>
            <person name="Suarez D.L."/>
            <person name="Swayne D.E."/>
        </authorList>
    </citation>
    <scope>NUCLEOTIDE SEQUENCE [LARGE SCALE GENOMIC DNA]</scope>
    <source>
        <strain evidence="2 3">N3/975</strain>
    </source>
</reference>
<dbReference type="GO" id="GO:0005886">
    <property type="term" value="C:plasma membrane"/>
    <property type="evidence" value="ECO:0007669"/>
    <property type="project" value="TreeGrafter"/>
</dbReference>
<dbReference type="PANTHER" id="PTHR30336">
    <property type="entry name" value="INNER MEMBRANE PROTEIN, PROBABLE PERMEASE"/>
    <property type="match status" value="1"/>
</dbReference>
<dbReference type="InterPro" id="IPR003848">
    <property type="entry name" value="DUF218"/>
</dbReference>
<dbReference type="InterPro" id="IPR051599">
    <property type="entry name" value="Cell_Envelope_Assoc"/>
</dbReference>
<gene>
    <name evidence="2" type="ORF">SAMN05661091_1920</name>
</gene>
<dbReference type="Proteomes" id="UP000192940">
    <property type="component" value="Chromosome I"/>
</dbReference>
<evidence type="ECO:0000259" key="1">
    <source>
        <dbReference type="Pfam" id="PF02698"/>
    </source>
</evidence>
<dbReference type="EMBL" id="LT840184">
    <property type="protein sequence ID" value="SMF81034.1"/>
    <property type="molecule type" value="Genomic_DNA"/>
</dbReference>